<keyword evidence="4" id="KW-1185">Reference proteome</keyword>
<reference evidence="3" key="1">
    <citation type="submission" date="2021-01" db="EMBL/GenBank/DDBJ databases">
        <title>KCTC 19127 draft genome.</title>
        <authorList>
            <person name="An D."/>
        </authorList>
    </citation>
    <scope>NUCLEOTIDE SEQUENCE</scope>
    <source>
        <strain evidence="3">KCTC 19127</strain>
    </source>
</reference>
<evidence type="ECO:0000256" key="2">
    <source>
        <dbReference type="SAM" id="Phobius"/>
    </source>
</evidence>
<dbReference type="Proteomes" id="UP000663801">
    <property type="component" value="Unassembled WGS sequence"/>
</dbReference>
<comment type="caution">
    <text evidence="3">The sequence shown here is derived from an EMBL/GenBank/DDBJ whole genome shotgun (WGS) entry which is preliminary data.</text>
</comment>
<evidence type="ECO:0000256" key="1">
    <source>
        <dbReference type="SAM" id="MobiDB-lite"/>
    </source>
</evidence>
<proteinExistence type="predicted"/>
<protein>
    <recommendedName>
        <fullName evidence="5">Integral membrane protein</fullName>
    </recommendedName>
</protein>
<evidence type="ECO:0000313" key="4">
    <source>
        <dbReference type="Proteomes" id="UP000663801"/>
    </source>
</evidence>
<feature type="transmembrane region" description="Helical" evidence="2">
    <location>
        <begin position="149"/>
        <end position="171"/>
    </location>
</feature>
<name>A0A938YJP1_9ACTN</name>
<feature type="transmembrane region" description="Helical" evidence="2">
    <location>
        <begin position="117"/>
        <end position="137"/>
    </location>
</feature>
<sequence length="282" mass="29756">MGSWWRNDIIAEGKLPLLLMLAAFVLTFLLTRIITRSIRAGVGPFRNNVSASGTHVHHAVPGIILLIAGAITAIAAPGSPWIESAAVVVGVGMSLVLDEFALILHLQDVYWSAEGRVSVELIGLTTAVLGLWLIGFSPFGELDVSVSGIVLQLTFTAALILHGVLALVAVLKGKYRSALISTFVPIVAWVTAVRLARPGSWWARHNYGPKRMARAVARAAKTDARWDPRWGWLGDLVAGSPSLAVPSPPPGALPSSPVTLPADGSVPTEGSAPADTRTAPPR</sequence>
<dbReference type="RefSeq" id="WP_205256495.1">
    <property type="nucleotide sequence ID" value="NZ_BAAAPV010000001.1"/>
</dbReference>
<organism evidence="3 4">
    <name type="scientific">Nakamurella flavida</name>
    <dbReference type="NCBI Taxonomy" id="363630"/>
    <lineage>
        <taxon>Bacteria</taxon>
        <taxon>Bacillati</taxon>
        <taxon>Actinomycetota</taxon>
        <taxon>Actinomycetes</taxon>
        <taxon>Nakamurellales</taxon>
        <taxon>Nakamurellaceae</taxon>
        <taxon>Nakamurella</taxon>
    </lineage>
</organism>
<feature type="transmembrane region" description="Helical" evidence="2">
    <location>
        <begin position="81"/>
        <end position="105"/>
    </location>
</feature>
<feature type="region of interest" description="Disordered" evidence="1">
    <location>
        <begin position="244"/>
        <end position="282"/>
    </location>
</feature>
<gene>
    <name evidence="3" type="ORF">JL107_08000</name>
</gene>
<accession>A0A938YJP1</accession>
<feature type="transmembrane region" description="Helical" evidence="2">
    <location>
        <begin position="15"/>
        <end position="35"/>
    </location>
</feature>
<keyword evidence="2" id="KW-0812">Transmembrane</keyword>
<feature type="transmembrane region" description="Helical" evidence="2">
    <location>
        <begin position="56"/>
        <end position="75"/>
    </location>
</feature>
<dbReference type="EMBL" id="JAERWL010000007">
    <property type="protein sequence ID" value="MBM9476379.1"/>
    <property type="molecule type" value="Genomic_DNA"/>
</dbReference>
<evidence type="ECO:0000313" key="3">
    <source>
        <dbReference type="EMBL" id="MBM9476379.1"/>
    </source>
</evidence>
<evidence type="ECO:0008006" key="5">
    <source>
        <dbReference type="Google" id="ProtNLM"/>
    </source>
</evidence>
<keyword evidence="2" id="KW-1133">Transmembrane helix</keyword>
<dbReference type="AlphaFoldDB" id="A0A938YJP1"/>
<keyword evidence="2" id="KW-0472">Membrane</keyword>